<dbReference type="Proteomes" id="UP000002487">
    <property type="component" value="Chromosome"/>
</dbReference>
<proteinExistence type="predicted"/>
<evidence type="ECO:0000256" key="1">
    <source>
        <dbReference type="SAM" id="Phobius"/>
    </source>
</evidence>
<name>Q8TNI2_METAC</name>
<feature type="transmembrane region" description="Helical" evidence="1">
    <location>
        <begin position="65"/>
        <end position="83"/>
    </location>
</feature>
<evidence type="ECO:0000313" key="2">
    <source>
        <dbReference type="EMBL" id="AAM05696.1"/>
    </source>
</evidence>
<accession>Q8TNI2</accession>
<keyword evidence="1" id="KW-0472">Membrane</keyword>
<dbReference type="EMBL" id="AE010299">
    <property type="protein sequence ID" value="AAM05696.1"/>
    <property type="molecule type" value="Genomic_DNA"/>
</dbReference>
<keyword evidence="1" id="KW-1133">Transmembrane helix</keyword>
<feature type="transmembrane region" description="Helical" evidence="1">
    <location>
        <begin position="41"/>
        <end position="59"/>
    </location>
</feature>
<reference evidence="2 3" key="1">
    <citation type="journal article" date="2002" name="Genome Res.">
        <title>The genome of Methanosarcina acetivorans reveals extensive metabolic and physiological diversity.</title>
        <authorList>
            <person name="Galagan J.E."/>
            <person name="Nusbaum C."/>
            <person name="Roy A."/>
            <person name="Endrizzi M.G."/>
            <person name="Macdonald P."/>
            <person name="FitzHugh W."/>
            <person name="Calvo S."/>
            <person name="Engels R."/>
            <person name="Smirnov S."/>
            <person name="Atnoor D."/>
            <person name="Brown A."/>
            <person name="Allen N."/>
            <person name="Naylor J."/>
            <person name="Stange-Thomann N."/>
            <person name="DeArellano K."/>
            <person name="Johnson R."/>
            <person name="Linton L."/>
            <person name="McEwan P."/>
            <person name="McKernan K."/>
            <person name="Talamas J."/>
            <person name="Tirrell A."/>
            <person name="Ye W."/>
            <person name="Zimmer A."/>
            <person name="Barber R.D."/>
            <person name="Cann I."/>
            <person name="Graham D.E."/>
            <person name="Grahame D.A."/>
            <person name="Guss A."/>
            <person name="Hedderich R."/>
            <person name="Ingram-Smith C."/>
            <person name="Kuettner C.H."/>
            <person name="Krzycki J.A."/>
            <person name="Leigh J.A."/>
            <person name="Li W."/>
            <person name="Liu J."/>
            <person name="Mukhopadhyay B."/>
            <person name="Reeve J.N."/>
            <person name="Smith K."/>
            <person name="Springer T.A."/>
            <person name="Umayam L.A."/>
            <person name="White O."/>
            <person name="White R.H."/>
            <person name="de Macario E.C."/>
            <person name="Ferry J.G."/>
            <person name="Jarrell K.F."/>
            <person name="Jing H."/>
            <person name="Macario A.J.L."/>
            <person name="Paulsen I."/>
            <person name="Pritchett M."/>
            <person name="Sowers K.R."/>
            <person name="Swanson R.V."/>
            <person name="Zinder S.H."/>
            <person name="Lander E."/>
            <person name="Metcalf W.W."/>
            <person name="Birren B."/>
        </authorList>
    </citation>
    <scope>NUCLEOTIDE SEQUENCE [LARGE SCALE GENOMIC DNA]</scope>
    <source>
        <strain evidence="3">ATCC 35395 / DSM 2834 / JCM 12185 / C2A</strain>
    </source>
</reference>
<dbReference type="KEGG" id="mac:MA_2303"/>
<dbReference type="EnsemblBacteria" id="AAM05696">
    <property type="protein sequence ID" value="AAM05696"/>
    <property type="gene ID" value="MA_2303"/>
</dbReference>
<gene>
    <name evidence="2" type="ordered locus">MA_2303</name>
</gene>
<organism evidence="2 3">
    <name type="scientific">Methanosarcina acetivorans (strain ATCC 35395 / DSM 2834 / JCM 12185 / C2A)</name>
    <dbReference type="NCBI Taxonomy" id="188937"/>
    <lineage>
        <taxon>Archaea</taxon>
        <taxon>Methanobacteriati</taxon>
        <taxon>Methanobacteriota</taxon>
        <taxon>Stenosarchaea group</taxon>
        <taxon>Methanomicrobia</taxon>
        <taxon>Methanosarcinales</taxon>
        <taxon>Methanosarcinaceae</taxon>
        <taxon>Methanosarcina</taxon>
    </lineage>
</organism>
<keyword evidence="1" id="KW-0812">Transmembrane</keyword>
<protein>
    <submittedName>
        <fullName evidence="2">Uncharacterized protein</fullName>
    </submittedName>
</protein>
<feature type="transmembrane region" description="Helical" evidence="1">
    <location>
        <begin position="131"/>
        <end position="149"/>
    </location>
</feature>
<evidence type="ECO:0000313" key="3">
    <source>
        <dbReference type="Proteomes" id="UP000002487"/>
    </source>
</evidence>
<keyword evidence="3" id="KW-1185">Reference proteome</keyword>
<sequence length="346" mass="38729">MHWRCVMAEDQSAYARAFEEWKEARSVISRFDGYLDGLRRYGFVFIATLLAANSIQIYFNFNNFTVLFLSVIIIIFVVGLYLLDTYYRRIIEAASIRARILETVVLLDIELNDIISDKFQEEKLQSHIKNIYIGFIIIAMIIGAVVIFADQSTSSSTLVNLSTQSTNLVNSSTLSATSANSSTLSSTSGNSNTFTTTSVISGTSITSLIIYILFLLAAGASGICIINYFSKSLALKFPRGKEDWIIDNFSCNQGEKVRITITNLADTAINFKVDSVVCEIMDKKGIFHQIKSEADITIPSEGNYSWLWDTSSFEGIFKICPRETKNPLRRSVLVCEKTEPQTNTNE</sequence>
<dbReference type="HOGENOM" id="CLU_815384_0_0_2"/>
<dbReference type="AlphaFoldDB" id="Q8TNI2"/>
<dbReference type="InParanoid" id="Q8TNI2"/>
<feature type="transmembrane region" description="Helical" evidence="1">
    <location>
        <begin position="208"/>
        <end position="229"/>
    </location>
</feature>